<keyword evidence="3" id="KW-1185">Reference proteome</keyword>
<dbReference type="Proteomes" id="UP000447545">
    <property type="component" value="Unassembled WGS sequence"/>
</dbReference>
<dbReference type="RefSeq" id="WP_155087908.1">
    <property type="nucleotide sequence ID" value="NZ_WJYA01000003.1"/>
</dbReference>
<accession>A0A7K1GCC7</accession>
<evidence type="ECO:0008006" key="4">
    <source>
        <dbReference type="Google" id="ProtNLM"/>
    </source>
</evidence>
<dbReference type="EMBL" id="WJYA01000003">
    <property type="protein sequence ID" value="MTE26074.1"/>
    <property type="molecule type" value="Genomic_DNA"/>
</dbReference>
<evidence type="ECO:0000313" key="3">
    <source>
        <dbReference type="Proteomes" id="UP000447545"/>
    </source>
</evidence>
<dbReference type="AlphaFoldDB" id="A0A7K1GCC7"/>
<reference evidence="2 3" key="1">
    <citation type="submission" date="2019-11" db="EMBL/GenBank/DDBJ databases">
        <title>Winogradskyella ouciana sp. nov., isolated from the hadal seawater of the Mariana Trench.</title>
        <authorList>
            <person name="Liu R."/>
        </authorList>
    </citation>
    <scope>NUCLEOTIDE SEQUENCE [LARGE SCALE GENOMIC DNA]</scope>
    <source>
        <strain evidence="2 3">ZXX205</strain>
    </source>
</reference>
<sequence length="323" mass="36374">MMKAKYIITLLSCLLVGSISEAQLLKKLKKKAEQAVERTLLKKTDEIVSNKTEKAIDGIVNPPKVELKSDSTLTAKTSYPDGMTFENPAIDNNTETKRSWYTEDVRVTSYDKEKQSDAVSYFDADAVAMQSYFTDPQTGEAQTAFVDSDGFFVSYNETEGQYTKTALLTMPGMDMMAPSMMASAYKLPEGAIFEGMEEMKKQGLAVYPFMHVDFPFVLKPEHFRNEMIASRYRESVQSCRGKMGCTKFSVTDEGYEGTYTLFDNQNRLVEINIIVEGDPFYGSGKGKIEYFYEDCNVQVPKAVEKKMLGQDLLKKGLDPTNKN</sequence>
<feature type="signal peptide" evidence="1">
    <location>
        <begin position="1"/>
        <end position="22"/>
    </location>
</feature>
<evidence type="ECO:0000313" key="2">
    <source>
        <dbReference type="EMBL" id="MTE26074.1"/>
    </source>
</evidence>
<proteinExistence type="predicted"/>
<gene>
    <name evidence="2" type="ORF">F1003_03925</name>
</gene>
<organism evidence="2 3">
    <name type="scientific">Winogradskyella ouciana</name>
    <dbReference type="NCBI Taxonomy" id="2608631"/>
    <lineage>
        <taxon>Bacteria</taxon>
        <taxon>Pseudomonadati</taxon>
        <taxon>Bacteroidota</taxon>
        <taxon>Flavobacteriia</taxon>
        <taxon>Flavobacteriales</taxon>
        <taxon>Flavobacteriaceae</taxon>
        <taxon>Winogradskyella</taxon>
    </lineage>
</organism>
<feature type="chain" id="PRO_5029841138" description="WG containing repeat-containing protein" evidence="1">
    <location>
        <begin position="23"/>
        <end position="323"/>
    </location>
</feature>
<comment type="caution">
    <text evidence="2">The sequence shown here is derived from an EMBL/GenBank/DDBJ whole genome shotgun (WGS) entry which is preliminary data.</text>
</comment>
<evidence type="ECO:0000256" key="1">
    <source>
        <dbReference type="SAM" id="SignalP"/>
    </source>
</evidence>
<name>A0A7K1GCC7_9FLAO</name>
<keyword evidence="1" id="KW-0732">Signal</keyword>
<protein>
    <recommendedName>
        <fullName evidence="4">WG containing repeat-containing protein</fullName>
    </recommendedName>
</protein>